<sequence length="445" mass="46702">MNAVATYRYLGSSVLRPDGLALQTSGGPAANPRFFSGFLTTPRAAAAGLLAVAEVARTRYHRPVASASLDPVVTGSRDRLRFESFSGCCGVYARLDALPAGIDGDIVAHGTTNVDVNPPLREALARVGGIDPLHLSVGPDDLTVSTMDGTVVEKKVPLPARWLRGFAEVHVLAATFAPRAEISAAEAGAFLRRLPGASDRSVLWAVPAGRSLRLTARPVAGAVCLTGADRLAALRGMLRHAKTLRAYGPAVTAGSPPLPSTWELDTGELRLSLTLSPEPYRGFSGEGATLTALAGDDVVDDADLIGVLLSWDSTIEVDALSAAAGIDADRVRAALAQLGTAGRVGFDVAQGAYFHRVLPYDAGRAERDNPRLVGARALVDAHAVERDGAAATVRSGDQVYRVRSHPDGRYSCSCPWWAKHQGQRGPCKHALAVSIVDGSAERARS</sequence>
<keyword evidence="1" id="KW-0479">Metal-binding</keyword>
<evidence type="ECO:0000259" key="2">
    <source>
        <dbReference type="PROSITE" id="PS50966"/>
    </source>
</evidence>
<keyword evidence="1" id="KW-0862">Zinc</keyword>
<keyword evidence="4" id="KW-1185">Reference proteome</keyword>
<protein>
    <submittedName>
        <fullName evidence="3">SWIM zinc finger family protein</fullName>
    </submittedName>
</protein>
<accession>A0ABW1K4B5</accession>
<keyword evidence="1" id="KW-0863">Zinc-finger</keyword>
<dbReference type="InterPro" id="IPR007527">
    <property type="entry name" value="Znf_SWIM"/>
</dbReference>
<evidence type="ECO:0000313" key="4">
    <source>
        <dbReference type="Proteomes" id="UP001596203"/>
    </source>
</evidence>
<comment type="caution">
    <text evidence="3">The sequence shown here is derived from an EMBL/GenBank/DDBJ whole genome shotgun (WGS) entry which is preliminary data.</text>
</comment>
<proteinExistence type="predicted"/>
<feature type="domain" description="SWIM-type" evidence="2">
    <location>
        <begin position="400"/>
        <end position="438"/>
    </location>
</feature>
<dbReference type="Proteomes" id="UP001596203">
    <property type="component" value="Unassembled WGS sequence"/>
</dbReference>
<gene>
    <name evidence="3" type="ORF">ACFP2T_07935</name>
</gene>
<dbReference type="EMBL" id="JBHSPR010000007">
    <property type="protein sequence ID" value="MFC6016122.1"/>
    <property type="molecule type" value="Genomic_DNA"/>
</dbReference>
<name>A0ABW1K4B5_9ACTN</name>
<reference evidence="4" key="1">
    <citation type="journal article" date="2019" name="Int. J. Syst. Evol. Microbiol.">
        <title>The Global Catalogue of Microorganisms (GCM) 10K type strain sequencing project: providing services to taxonomists for standard genome sequencing and annotation.</title>
        <authorList>
            <consortium name="The Broad Institute Genomics Platform"/>
            <consortium name="The Broad Institute Genome Sequencing Center for Infectious Disease"/>
            <person name="Wu L."/>
            <person name="Ma J."/>
        </authorList>
    </citation>
    <scope>NUCLEOTIDE SEQUENCE [LARGE SCALE GENOMIC DNA]</scope>
    <source>
        <strain evidence="4">ZS-35-S2</strain>
    </source>
</reference>
<dbReference type="PROSITE" id="PS50966">
    <property type="entry name" value="ZF_SWIM"/>
    <property type="match status" value="1"/>
</dbReference>
<dbReference type="RefSeq" id="WP_377419213.1">
    <property type="nucleotide sequence ID" value="NZ_JBHSPR010000007.1"/>
</dbReference>
<organism evidence="3 4">
    <name type="scientific">Plantactinospora solaniradicis</name>
    <dbReference type="NCBI Taxonomy" id="1723736"/>
    <lineage>
        <taxon>Bacteria</taxon>
        <taxon>Bacillati</taxon>
        <taxon>Actinomycetota</taxon>
        <taxon>Actinomycetes</taxon>
        <taxon>Micromonosporales</taxon>
        <taxon>Micromonosporaceae</taxon>
        <taxon>Plantactinospora</taxon>
    </lineage>
</organism>
<evidence type="ECO:0000313" key="3">
    <source>
        <dbReference type="EMBL" id="MFC6016122.1"/>
    </source>
</evidence>
<evidence type="ECO:0000256" key="1">
    <source>
        <dbReference type="PROSITE-ProRule" id="PRU00325"/>
    </source>
</evidence>
<dbReference type="Pfam" id="PF04434">
    <property type="entry name" value="SWIM"/>
    <property type="match status" value="1"/>
</dbReference>